<evidence type="ECO:0000313" key="2">
    <source>
        <dbReference type="Proteomes" id="UP000193240"/>
    </source>
</evidence>
<dbReference type="Proteomes" id="UP000193240">
    <property type="component" value="Unassembled WGS sequence"/>
</dbReference>
<protein>
    <submittedName>
        <fullName evidence="1">Uncharacterized protein</fullName>
    </submittedName>
</protein>
<gene>
    <name evidence="1" type="ORF">B5807_04558</name>
</gene>
<reference evidence="1 2" key="1">
    <citation type="journal article" date="2017" name="Genome Announc.">
        <title>Genome sequence of the saprophytic ascomycete Epicoccum nigrum ICMP 19927 strain isolated from New Zealand.</title>
        <authorList>
            <person name="Fokin M."/>
            <person name="Fleetwood D."/>
            <person name="Weir B.S."/>
            <person name="Villas-Boas S.G."/>
        </authorList>
    </citation>
    <scope>NUCLEOTIDE SEQUENCE [LARGE SCALE GENOMIC DNA]</scope>
    <source>
        <strain evidence="1 2">ICMP 19927</strain>
    </source>
</reference>
<organism evidence="1 2">
    <name type="scientific">Epicoccum nigrum</name>
    <name type="common">Soil fungus</name>
    <name type="synonym">Epicoccum purpurascens</name>
    <dbReference type="NCBI Taxonomy" id="105696"/>
    <lineage>
        <taxon>Eukaryota</taxon>
        <taxon>Fungi</taxon>
        <taxon>Dikarya</taxon>
        <taxon>Ascomycota</taxon>
        <taxon>Pezizomycotina</taxon>
        <taxon>Dothideomycetes</taxon>
        <taxon>Pleosporomycetidae</taxon>
        <taxon>Pleosporales</taxon>
        <taxon>Pleosporineae</taxon>
        <taxon>Didymellaceae</taxon>
        <taxon>Epicoccum</taxon>
    </lineage>
</organism>
<accession>A0A1Y2M6L9</accession>
<keyword evidence="2" id="KW-1185">Reference proteome</keyword>
<evidence type="ECO:0000313" key="1">
    <source>
        <dbReference type="EMBL" id="OSS50858.1"/>
    </source>
</evidence>
<name>A0A1Y2M6L9_EPING</name>
<proteinExistence type="predicted"/>
<dbReference type="EMBL" id="KZ107841">
    <property type="protein sequence ID" value="OSS50858.1"/>
    <property type="molecule type" value="Genomic_DNA"/>
</dbReference>
<dbReference type="AlphaFoldDB" id="A0A1Y2M6L9"/>
<dbReference type="STRING" id="105696.A0A1Y2M6L9"/>
<dbReference type="InParanoid" id="A0A1Y2M6L9"/>
<sequence length="200" mass="21922">MSEDSNIAASYQDEAIIKDLASLLDQSAYACGGAVAVKAHTQASEKGVTSPVTIRWDSTDQIEKIVLPTTDPSLVQRLIKSTQLASFGLKGEDVIDESYRKASKLDPYAFSTTFCPYEVGIIDILGQTLLPLPQTKSQGIRAEFYKLNRYMRVLLDFSNLTLIPLAQTFTLGPWSFVSLPPMSEDSFSYATRAIQPPSTG</sequence>